<dbReference type="PATRIC" id="fig|81035.3.peg.567"/>
<dbReference type="EMBL" id="LGLN01000074">
    <property type="protein sequence ID" value="KPC26416.1"/>
    <property type="molecule type" value="Genomic_DNA"/>
</dbReference>
<gene>
    <name evidence="1" type="ORF">ABJ99_0510</name>
</gene>
<name>A0A0N0GDF6_PSESX</name>
<accession>A0A0N0GDF6</accession>
<comment type="caution">
    <text evidence="1">The sequence shown here is derived from an EMBL/GenBank/DDBJ whole genome shotgun (WGS) entry which is preliminary data.</text>
</comment>
<dbReference type="AlphaFoldDB" id="A0A0N0GDF6"/>
<reference evidence="1 2" key="1">
    <citation type="submission" date="2015-07" db="EMBL/GenBank/DDBJ databases">
        <authorList>
            <person name="Noorani M."/>
        </authorList>
    </citation>
    <scope>NUCLEOTIDE SEQUENCE [LARGE SCALE GENOMIC DNA]</scope>
    <source>
        <strain evidence="1 2">0788_9</strain>
    </source>
</reference>
<evidence type="ECO:0000313" key="1">
    <source>
        <dbReference type="EMBL" id="KPC26416.1"/>
    </source>
</evidence>
<evidence type="ECO:0000313" key="2">
    <source>
        <dbReference type="Proteomes" id="UP000037891"/>
    </source>
</evidence>
<organism evidence="1 2">
    <name type="scientific">Pseudomonas syringae pv. cilantro</name>
    <dbReference type="NCBI Taxonomy" id="81035"/>
    <lineage>
        <taxon>Bacteria</taxon>
        <taxon>Pseudomonadati</taxon>
        <taxon>Pseudomonadota</taxon>
        <taxon>Gammaproteobacteria</taxon>
        <taxon>Pseudomonadales</taxon>
        <taxon>Pseudomonadaceae</taxon>
        <taxon>Pseudomonas</taxon>
        <taxon>Pseudomonas syringae</taxon>
    </lineage>
</organism>
<proteinExistence type="predicted"/>
<protein>
    <submittedName>
        <fullName evidence="1">Peptidase M19</fullName>
    </submittedName>
</protein>
<dbReference type="Proteomes" id="UP000037891">
    <property type="component" value="Unassembled WGS sequence"/>
</dbReference>
<sequence length="64" mass="6958">MCDESNYCINGHRQLQPESLGQVAAVLSGLGYDAAQIDGIFGDNFLRVAQATWPKRACDPLQTC</sequence>
<reference evidence="1 2" key="2">
    <citation type="submission" date="2015-10" db="EMBL/GenBank/DDBJ databases">
        <title>Comparative genomics and high-throughput reverse genetic screens identify a new phytobacterial MAMP and an Arabidopsis receptor required for immune elicitation.</title>
        <authorList>
            <person name="Mott G.A."/>
            <person name="Thakur S."/>
            <person name="Wang P.W."/>
            <person name="Desveaux D."/>
            <person name="Guttman D.S."/>
        </authorList>
    </citation>
    <scope>NUCLEOTIDE SEQUENCE [LARGE SCALE GENOMIC DNA]</scope>
    <source>
        <strain evidence="1 2">0788_9</strain>
    </source>
</reference>